<dbReference type="EMBL" id="JAODUP010000147">
    <property type="protein sequence ID" value="KAK2159747.1"/>
    <property type="molecule type" value="Genomic_DNA"/>
</dbReference>
<dbReference type="PANTHER" id="PTHR46242:SF1">
    <property type="entry name" value="ZINC FINGER CCHC DOMAIN-CONTAINING PROTEIN 9"/>
    <property type="match status" value="1"/>
</dbReference>
<evidence type="ECO:0000313" key="8">
    <source>
        <dbReference type="EMBL" id="KAK2159747.1"/>
    </source>
</evidence>
<dbReference type="InterPro" id="IPR042246">
    <property type="entry name" value="ZCCHC9"/>
</dbReference>
<keyword evidence="1" id="KW-0479">Metal-binding</keyword>
<feature type="domain" description="CCHC-type" evidence="7">
    <location>
        <begin position="132"/>
        <end position="147"/>
    </location>
</feature>
<accession>A0AAD9JUV1</accession>
<name>A0AAD9JUV1_9ANNE</name>
<evidence type="ECO:0000256" key="1">
    <source>
        <dbReference type="ARBA" id="ARBA00022723"/>
    </source>
</evidence>
<evidence type="ECO:0000256" key="2">
    <source>
        <dbReference type="ARBA" id="ARBA00022737"/>
    </source>
</evidence>
<dbReference type="Pfam" id="PF00098">
    <property type="entry name" value="zf-CCHC"/>
    <property type="match status" value="2"/>
</dbReference>
<dbReference type="SMART" id="SM00343">
    <property type="entry name" value="ZnF_C2HC"/>
    <property type="match status" value="4"/>
</dbReference>
<evidence type="ECO:0000256" key="6">
    <source>
        <dbReference type="SAM" id="MobiDB-lite"/>
    </source>
</evidence>
<evidence type="ECO:0000259" key="7">
    <source>
        <dbReference type="PROSITE" id="PS50158"/>
    </source>
</evidence>
<feature type="region of interest" description="Disordered" evidence="6">
    <location>
        <begin position="253"/>
        <end position="273"/>
    </location>
</feature>
<dbReference type="GO" id="GO:0008270">
    <property type="term" value="F:zinc ion binding"/>
    <property type="evidence" value="ECO:0007669"/>
    <property type="project" value="UniProtKB-KW"/>
</dbReference>
<feature type="domain" description="CCHC-type" evidence="7">
    <location>
        <begin position="185"/>
        <end position="201"/>
    </location>
</feature>
<evidence type="ECO:0000256" key="4">
    <source>
        <dbReference type="ARBA" id="ARBA00022833"/>
    </source>
</evidence>
<feature type="compositionally biased region" description="Polar residues" evidence="6">
    <location>
        <begin position="1"/>
        <end position="12"/>
    </location>
</feature>
<dbReference type="InterPro" id="IPR001878">
    <property type="entry name" value="Znf_CCHC"/>
</dbReference>
<dbReference type="PANTHER" id="PTHR46242">
    <property type="entry name" value="ZINC FINGER CCHC DOMAIN-CONTAINING PROTEIN 9 ZCCHC9"/>
    <property type="match status" value="1"/>
</dbReference>
<comment type="caution">
    <text evidence="8">The sequence shown here is derived from an EMBL/GenBank/DDBJ whole genome shotgun (WGS) entry which is preliminary data.</text>
</comment>
<keyword evidence="2" id="KW-0677">Repeat</keyword>
<evidence type="ECO:0000256" key="5">
    <source>
        <dbReference type="PROSITE-ProRule" id="PRU00047"/>
    </source>
</evidence>
<keyword evidence="3 5" id="KW-0863">Zinc-finger</keyword>
<dbReference type="FunFam" id="4.10.60.10:FF:000091">
    <property type="entry name" value="Zinc finger CCHC-type-containing 9"/>
    <property type="match status" value="1"/>
</dbReference>
<dbReference type="GO" id="GO:0005730">
    <property type="term" value="C:nucleolus"/>
    <property type="evidence" value="ECO:0007669"/>
    <property type="project" value="TreeGrafter"/>
</dbReference>
<dbReference type="SUPFAM" id="SSF57756">
    <property type="entry name" value="Retrovirus zinc finger-like domains"/>
    <property type="match status" value="2"/>
</dbReference>
<dbReference type="AlphaFoldDB" id="A0AAD9JUV1"/>
<dbReference type="Gene3D" id="4.10.60.10">
    <property type="entry name" value="Zinc finger, CCHC-type"/>
    <property type="match status" value="2"/>
</dbReference>
<dbReference type="InterPro" id="IPR036875">
    <property type="entry name" value="Znf_CCHC_sf"/>
</dbReference>
<protein>
    <recommendedName>
        <fullName evidence="7">CCHC-type domain-containing protein</fullName>
    </recommendedName>
</protein>
<organism evidence="8 9">
    <name type="scientific">Paralvinella palmiformis</name>
    <dbReference type="NCBI Taxonomy" id="53620"/>
    <lineage>
        <taxon>Eukaryota</taxon>
        <taxon>Metazoa</taxon>
        <taxon>Spiralia</taxon>
        <taxon>Lophotrochozoa</taxon>
        <taxon>Annelida</taxon>
        <taxon>Polychaeta</taxon>
        <taxon>Sedentaria</taxon>
        <taxon>Canalipalpata</taxon>
        <taxon>Terebellida</taxon>
        <taxon>Terebelliformia</taxon>
        <taxon>Alvinellidae</taxon>
        <taxon>Paralvinella</taxon>
    </lineage>
</organism>
<evidence type="ECO:0000313" key="9">
    <source>
        <dbReference type="Proteomes" id="UP001208570"/>
    </source>
</evidence>
<gene>
    <name evidence="8" type="ORF">LSH36_147g06001</name>
</gene>
<dbReference type="Proteomes" id="UP001208570">
    <property type="component" value="Unassembled WGS sequence"/>
</dbReference>
<reference evidence="8" key="1">
    <citation type="journal article" date="2023" name="Mol. Biol. Evol.">
        <title>Third-Generation Sequencing Reveals the Adaptive Role of the Epigenome in Three Deep-Sea Polychaetes.</title>
        <authorList>
            <person name="Perez M."/>
            <person name="Aroh O."/>
            <person name="Sun Y."/>
            <person name="Lan Y."/>
            <person name="Juniper S.K."/>
            <person name="Young C.R."/>
            <person name="Angers B."/>
            <person name="Qian P.Y."/>
        </authorList>
    </citation>
    <scope>NUCLEOTIDE SEQUENCE</scope>
    <source>
        <strain evidence="8">P08H-3</strain>
    </source>
</reference>
<evidence type="ECO:0000256" key="3">
    <source>
        <dbReference type="ARBA" id="ARBA00022771"/>
    </source>
</evidence>
<sequence>MTRWARSTLSQNKRPHEASSWGDLRGTRSNSYGRGHRRGQHGGSGRQNNKLDPGWKPGDGTLPYYMDTELMVSWKRPDEPTTSLVTELEQIKTDVKLSASEETEITELIKKDKRREQRRVKRLSRRQSGKICYNCRETGHDVANCPKLENSIDSGSGICFKCGSTEHTLYQCRAKVPEGSLPYAKCFICGEQGHLSKQCPDNPRGLYPNGGCCRLCGSVEHYKKDCPELQKKEGIQDFKLPTIGDGMSSADAEVNMEAKAKSQRKKHPKVVKF</sequence>
<feature type="region of interest" description="Disordered" evidence="6">
    <location>
        <begin position="1"/>
        <end position="57"/>
    </location>
</feature>
<keyword evidence="9" id="KW-1185">Reference proteome</keyword>
<dbReference type="PROSITE" id="PS50158">
    <property type="entry name" value="ZF_CCHC"/>
    <property type="match status" value="2"/>
</dbReference>
<proteinExistence type="predicted"/>
<keyword evidence="4" id="KW-0862">Zinc</keyword>
<feature type="compositionally biased region" description="Basic residues" evidence="6">
    <location>
        <begin position="261"/>
        <end position="273"/>
    </location>
</feature>
<dbReference type="GO" id="GO:0003676">
    <property type="term" value="F:nucleic acid binding"/>
    <property type="evidence" value="ECO:0007669"/>
    <property type="project" value="InterPro"/>
</dbReference>